<gene>
    <name evidence="2" type="ORF">G7Y82_00785</name>
</gene>
<dbReference type="Proteomes" id="UP000653472">
    <property type="component" value="Unassembled WGS sequence"/>
</dbReference>
<keyword evidence="3" id="KW-1185">Reference proteome</keyword>
<organism evidence="2 3">
    <name type="scientific">Solimonas marina</name>
    <dbReference type="NCBI Taxonomy" id="2714601"/>
    <lineage>
        <taxon>Bacteria</taxon>
        <taxon>Pseudomonadati</taxon>
        <taxon>Pseudomonadota</taxon>
        <taxon>Gammaproteobacteria</taxon>
        <taxon>Nevskiales</taxon>
        <taxon>Nevskiaceae</taxon>
        <taxon>Solimonas</taxon>
    </lineage>
</organism>
<proteinExistence type="predicted"/>
<name>A0A969W523_9GAMM</name>
<dbReference type="InterPro" id="IPR016181">
    <property type="entry name" value="Acyl_CoA_acyltransferase"/>
</dbReference>
<dbReference type="Pfam" id="PF13302">
    <property type="entry name" value="Acetyltransf_3"/>
    <property type="match status" value="1"/>
</dbReference>
<sequence length="175" mass="19529">MTTAPPAWALTSPRLRLRHLDRGDEPFVLALLNEPGFIRHIGDRKVRSLDDATRYIEDGVQASYRKHGHGLYAVERREGGETIGLCGLLKREELDAPDVGYAFLSAYEGQGYAREAAAATLTHARDALGYRRVLAIVSPDNERSIHLLQKLGLQSQGTVRMKAHDHDVALYAIEW</sequence>
<dbReference type="PANTHER" id="PTHR43792">
    <property type="entry name" value="GNAT FAMILY, PUTATIVE (AFU_ORTHOLOGUE AFUA_3G00765)-RELATED-RELATED"/>
    <property type="match status" value="1"/>
</dbReference>
<comment type="caution">
    <text evidence="2">The sequence shown here is derived from an EMBL/GenBank/DDBJ whole genome shotgun (WGS) entry which is preliminary data.</text>
</comment>
<dbReference type="PROSITE" id="PS51186">
    <property type="entry name" value="GNAT"/>
    <property type="match status" value="1"/>
</dbReference>
<reference evidence="2" key="1">
    <citation type="submission" date="2020-03" db="EMBL/GenBank/DDBJ databases">
        <title>Solimonas marina sp. nov., isolated from deep seawater of the Pacific Ocean.</title>
        <authorList>
            <person name="Liu X."/>
            <person name="Lai Q."/>
            <person name="Sun F."/>
            <person name="Gai Y."/>
            <person name="Li G."/>
            <person name="Shao Z."/>
        </authorList>
    </citation>
    <scope>NUCLEOTIDE SEQUENCE</scope>
    <source>
        <strain evidence="2">C16B3</strain>
    </source>
</reference>
<accession>A0A969W523</accession>
<dbReference type="GO" id="GO:0016747">
    <property type="term" value="F:acyltransferase activity, transferring groups other than amino-acyl groups"/>
    <property type="evidence" value="ECO:0007669"/>
    <property type="project" value="InterPro"/>
</dbReference>
<feature type="domain" description="N-acetyltransferase" evidence="1">
    <location>
        <begin position="15"/>
        <end position="175"/>
    </location>
</feature>
<dbReference type="SUPFAM" id="SSF55729">
    <property type="entry name" value="Acyl-CoA N-acyltransferases (Nat)"/>
    <property type="match status" value="1"/>
</dbReference>
<dbReference type="RefSeq" id="WP_168146093.1">
    <property type="nucleotide sequence ID" value="NZ_JAAVXB010000001.1"/>
</dbReference>
<protein>
    <submittedName>
        <fullName evidence="2">GNAT family N-acetyltransferase</fullName>
    </submittedName>
</protein>
<dbReference type="PANTHER" id="PTHR43792:SF1">
    <property type="entry name" value="N-ACETYLTRANSFERASE DOMAIN-CONTAINING PROTEIN"/>
    <property type="match status" value="1"/>
</dbReference>
<evidence type="ECO:0000259" key="1">
    <source>
        <dbReference type="PROSITE" id="PS51186"/>
    </source>
</evidence>
<dbReference type="EMBL" id="JAAVXB010000001">
    <property type="protein sequence ID" value="NKF20831.1"/>
    <property type="molecule type" value="Genomic_DNA"/>
</dbReference>
<evidence type="ECO:0000313" key="3">
    <source>
        <dbReference type="Proteomes" id="UP000653472"/>
    </source>
</evidence>
<dbReference type="InterPro" id="IPR000182">
    <property type="entry name" value="GNAT_dom"/>
</dbReference>
<dbReference type="Gene3D" id="3.40.630.30">
    <property type="match status" value="1"/>
</dbReference>
<dbReference type="InterPro" id="IPR051531">
    <property type="entry name" value="N-acetyltransferase"/>
</dbReference>
<evidence type="ECO:0000313" key="2">
    <source>
        <dbReference type="EMBL" id="NKF20831.1"/>
    </source>
</evidence>
<dbReference type="AlphaFoldDB" id="A0A969W523"/>